<dbReference type="PANTHER" id="PTHR23138">
    <property type="entry name" value="RAN BINDING PROTEIN"/>
    <property type="match status" value="1"/>
</dbReference>
<feature type="domain" description="RanBD1" evidence="1">
    <location>
        <begin position="1"/>
        <end position="74"/>
    </location>
</feature>
<dbReference type="Pfam" id="PF00638">
    <property type="entry name" value="Ran_BP1"/>
    <property type="match status" value="1"/>
</dbReference>
<keyword evidence="3" id="KW-1185">Reference proteome</keyword>
<organism evidence="2 3">
    <name type="scientific">Oesophagostomum dentatum</name>
    <name type="common">Nodular worm</name>
    <dbReference type="NCBI Taxonomy" id="61180"/>
    <lineage>
        <taxon>Eukaryota</taxon>
        <taxon>Metazoa</taxon>
        <taxon>Ecdysozoa</taxon>
        <taxon>Nematoda</taxon>
        <taxon>Chromadorea</taxon>
        <taxon>Rhabditida</taxon>
        <taxon>Rhabditina</taxon>
        <taxon>Rhabditomorpha</taxon>
        <taxon>Strongyloidea</taxon>
        <taxon>Strongylidae</taxon>
        <taxon>Oesophagostomum</taxon>
    </lineage>
</organism>
<reference evidence="2 3" key="1">
    <citation type="submission" date="2014-03" db="EMBL/GenBank/DDBJ databases">
        <title>Draft genome of the hookworm Oesophagostomum dentatum.</title>
        <authorList>
            <person name="Mitreva M."/>
        </authorList>
    </citation>
    <scope>NUCLEOTIDE SEQUENCE [LARGE SCALE GENOMIC DNA]</scope>
    <source>
        <strain evidence="2 3">OD-Hann</strain>
    </source>
</reference>
<dbReference type="GO" id="GO:0005737">
    <property type="term" value="C:cytoplasm"/>
    <property type="evidence" value="ECO:0007669"/>
    <property type="project" value="TreeGrafter"/>
</dbReference>
<dbReference type="GO" id="GO:0005643">
    <property type="term" value="C:nuclear pore"/>
    <property type="evidence" value="ECO:0007669"/>
    <property type="project" value="TreeGrafter"/>
</dbReference>
<dbReference type="AlphaFoldDB" id="A0A0B1RUY4"/>
<gene>
    <name evidence="2" type="ORF">OESDEN_23482</name>
</gene>
<dbReference type="SMART" id="SM00160">
    <property type="entry name" value="RanBD"/>
    <property type="match status" value="1"/>
</dbReference>
<evidence type="ECO:0000313" key="3">
    <source>
        <dbReference type="Proteomes" id="UP000053660"/>
    </source>
</evidence>
<dbReference type="OrthoDB" id="2357150at2759"/>
<dbReference type="PANTHER" id="PTHR23138:SF179">
    <property type="entry name" value="NUCLEAR PORE COMPLEX PROTEIN"/>
    <property type="match status" value="1"/>
</dbReference>
<dbReference type="Proteomes" id="UP000053660">
    <property type="component" value="Unassembled WGS sequence"/>
</dbReference>
<dbReference type="InterPro" id="IPR000156">
    <property type="entry name" value="Ran_bind_dom"/>
</dbReference>
<feature type="non-terminal residue" evidence="2">
    <location>
        <position position="1"/>
    </location>
</feature>
<dbReference type="InterPro" id="IPR045255">
    <property type="entry name" value="RanBP1-like"/>
</dbReference>
<dbReference type="GO" id="GO:0005096">
    <property type="term" value="F:GTPase activator activity"/>
    <property type="evidence" value="ECO:0007669"/>
    <property type="project" value="TreeGrafter"/>
</dbReference>
<accession>A0A0B1RUY4</accession>
<dbReference type="Gene3D" id="2.30.29.30">
    <property type="entry name" value="Pleckstrin-homology domain (PH domain)/Phosphotyrosine-binding domain (PTB)"/>
    <property type="match status" value="1"/>
</dbReference>
<protein>
    <submittedName>
        <fullName evidence="2">RanBP1 domain protein</fullName>
    </submittedName>
</protein>
<dbReference type="PROSITE" id="PS50196">
    <property type="entry name" value="RANBD1"/>
    <property type="match status" value="1"/>
</dbReference>
<sequence length="88" mass="10136">LFRFVKETKENREHGVGDLKILRNPKINCRLIVMSSEQVREVCANFAILPSIKLNEKKGMPNVCNWICRDYSESPECTGNLYSEIQSC</sequence>
<evidence type="ECO:0000313" key="2">
    <source>
        <dbReference type="EMBL" id="KHJ76898.1"/>
    </source>
</evidence>
<name>A0A0B1RUY4_OESDE</name>
<evidence type="ECO:0000259" key="1">
    <source>
        <dbReference type="PROSITE" id="PS50196"/>
    </source>
</evidence>
<dbReference type="InterPro" id="IPR011993">
    <property type="entry name" value="PH-like_dom_sf"/>
</dbReference>
<proteinExistence type="predicted"/>
<dbReference type="EMBL" id="KN611299">
    <property type="protein sequence ID" value="KHJ76898.1"/>
    <property type="molecule type" value="Genomic_DNA"/>
</dbReference>
<dbReference type="SUPFAM" id="SSF50729">
    <property type="entry name" value="PH domain-like"/>
    <property type="match status" value="1"/>
</dbReference>